<feature type="coiled-coil region" evidence="15">
    <location>
        <begin position="624"/>
        <end position="651"/>
    </location>
</feature>
<evidence type="ECO:0000259" key="17">
    <source>
        <dbReference type="PROSITE" id="PS51199"/>
    </source>
</evidence>
<dbReference type="EC" id="5.6.2.3" evidence="12"/>
<evidence type="ECO:0000256" key="7">
    <source>
        <dbReference type="ARBA" id="ARBA00022806"/>
    </source>
</evidence>
<dbReference type="PROSITE" id="PS50819">
    <property type="entry name" value="INTEIN_ENDONUCLEASE"/>
    <property type="match status" value="1"/>
</dbReference>
<keyword evidence="5" id="KW-0547">Nucleotide-binding</keyword>
<keyword evidence="6 18" id="KW-0378">Hydrolase</keyword>
<dbReference type="Pfam" id="PF05204">
    <property type="entry name" value="Hom_end"/>
    <property type="match status" value="1"/>
</dbReference>
<sequence length="827" mass="94774">MSETLYNLAIERSILSSIIFDPQQFDDLANIIKKEDFYLPAHQDIFEAMLRLNAKDEPIDEEFIKKELVRAKKFDEQALLEVLATNPISNTKAYVEELKDKALKRHLLTLTTEIKKVTVEEDLPSNEVIDIVEKKLYDITQQNISSDFKDSPTVTHDTLEYIKEMKARGNSILVGVDTGFYDLNKMTTGYGKGDLVIIAARPAMGKCLGKGTKVVMFDGTLKNVEDIEVGDQLMGDDSTPRNVLSITRGRERMYWVRQNKGIDYRVNESHILSLKRSRNEGKHKHGDVLNISVREYLKKSKKFHSNYKGYKVGIDFPKQHLPIEPYFLGLWLGDGTSSNVGIATQDKEVVDYLKKYAKRLNLQVTKQKEKKGKCPIYSITSGQRDGYYKDDNSLQKRLRDLGVLNNKHIPHIYIQNSRENRLKLLAGILDSDGYYDKKFNVFEIVQKDEKLTHQIKFLADSLGFRVSLKTKKARIKKINYECDVYRLRIVGDLNSIPTRIKRKQARALKAKRDVTHTGIKVEYDCVDDYYGFTIDGNHLFLLEDMTVTHNTSFILNTVSNLVTQGKGVAFFSLEMPAEQLMLRLLSIQTSIPLQKLRVGDMSDEEWNRLNDAISKMNEAKLFVDDNSNININQLRSKLRKLKNQHPEIELAVIDYLQIMQGSGTKDRHLEVSEISRGLKILARELNIPIVALSQLNRGLESRADKRPMLSDIRESGSIEQDADIILFVYRDDVYLYKEEKEREKQAKAEGKEFIPTYVEKDEEEAEIIIGKQRNGPTGHVKLIFQKKLTRFVDASKGAPPIEVVYENVDQKSAKIDLGNDNISMPTL</sequence>
<dbReference type="InterPro" id="IPR007694">
    <property type="entry name" value="DNA_helicase_DnaB-like_C"/>
</dbReference>
<feature type="domain" description="DOD-type homing endonuclease" evidence="16">
    <location>
        <begin position="327"/>
        <end position="464"/>
    </location>
</feature>
<dbReference type="PROSITE" id="PS51199">
    <property type="entry name" value="SF4_HELICASE"/>
    <property type="match status" value="1"/>
</dbReference>
<comment type="catalytic activity">
    <reaction evidence="14">
        <text>ATP + H2O = ADP + phosphate + H(+)</text>
        <dbReference type="Rhea" id="RHEA:13065"/>
        <dbReference type="ChEBI" id="CHEBI:15377"/>
        <dbReference type="ChEBI" id="CHEBI:15378"/>
        <dbReference type="ChEBI" id="CHEBI:30616"/>
        <dbReference type="ChEBI" id="CHEBI:43474"/>
        <dbReference type="ChEBI" id="CHEBI:456216"/>
        <dbReference type="EC" id="5.6.2.3"/>
    </reaction>
</comment>
<dbReference type="InterPro" id="IPR004042">
    <property type="entry name" value="Intein_endonuc_central"/>
</dbReference>
<dbReference type="InterPro" id="IPR027417">
    <property type="entry name" value="P-loop_NTPase"/>
</dbReference>
<dbReference type="AlphaFoldDB" id="A0A1W1B9H7"/>
<evidence type="ECO:0000256" key="14">
    <source>
        <dbReference type="ARBA" id="ARBA00048954"/>
    </source>
</evidence>
<evidence type="ECO:0000256" key="15">
    <source>
        <dbReference type="SAM" id="Coils"/>
    </source>
</evidence>
<gene>
    <name evidence="18" type="ORF">MNB_SM-7-1552</name>
</gene>
<dbReference type="InterPro" id="IPR036185">
    <property type="entry name" value="DNA_heli_DnaB-like_N_sf"/>
</dbReference>
<dbReference type="SUPFAM" id="SSF48024">
    <property type="entry name" value="N-terminal domain of DnaB helicase"/>
    <property type="match status" value="1"/>
</dbReference>
<evidence type="ECO:0000256" key="10">
    <source>
        <dbReference type="ARBA" id="ARBA00023235"/>
    </source>
</evidence>
<evidence type="ECO:0000256" key="1">
    <source>
        <dbReference type="ARBA" id="ARBA00008428"/>
    </source>
</evidence>
<dbReference type="GO" id="GO:0006269">
    <property type="term" value="P:DNA replication, synthesis of primer"/>
    <property type="evidence" value="ECO:0007669"/>
    <property type="project" value="UniProtKB-KW"/>
</dbReference>
<dbReference type="InterPro" id="IPR007869">
    <property type="entry name" value="Homing_endonuc_PI-Sce"/>
</dbReference>
<keyword evidence="3" id="KW-0235">DNA replication</keyword>
<feature type="domain" description="SF4 helicase" evidence="17">
    <location>
        <begin position="551"/>
        <end position="798"/>
    </location>
</feature>
<comment type="function">
    <text evidence="11">The intein is an endonuclease.</text>
</comment>
<dbReference type="InterPro" id="IPR007693">
    <property type="entry name" value="DNA_helicase_DnaB-like_N"/>
</dbReference>
<dbReference type="GO" id="GO:0016887">
    <property type="term" value="F:ATP hydrolysis activity"/>
    <property type="evidence" value="ECO:0007669"/>
    <property type="project" value="RHEA"/>
</dbReference>
<evidence type="ECO:0000259" key="16">
    <source>
        <dbReference type="PROSITE" id="PS50819"/>
    </source>
</evidence>
<keyword evidence="15" id="KW-0175">Coiled coil</keyword>
<dbReference type="Gene3D" id="3.10.28.10">
    <property type="entry name" value="Homing endonucleases"/>
    <property type="match status" value="1"/>
</dbReference>
<dbReference type="SUPFAM" id="SSF52540">
    <property type="entry name" value="P-loop containing nucleoside triphosphate hydrolases"/>
    <property type="match status" value="1"/>
</dbReference>
<evidence type="ECO:0000256" key="11">
    <source>
        <dbReference type="ARBA" id="ARBA00044940"/>
    </source>
</evidence>
<evidence type="ECO:0000313" key="18">
    <source>
        <dbReference type="EMBL" id="SFV50219.1"/>
    </source>
</evidence>
<organism evidence="18">
    <name type="scientific">hydrothermal vent metagenome</name>
    <dbReference type="NCBI Taxonomy" id="652676"/>
    <lineage>
        <taxon>unclassified sequences</taxon>
        <taxon>metagenomes</taxon>
        <taxon>ecological metagenomes</taxon>
    </lineage>
</organism>
<keyword evidence="8" id="KW-0067">ATP-binding</keyword>
<keyword evidence="9" id="KW-0238">DNA-binding</keyword>
<comment type="similarity">
    <text evidence="1">Belongs to the helicase family. DnaB subfamily.</text>
</comment>
<dbReference type="PANTHER" id="PTHR30153:SF2">
    <property type="entry name" value="REPLICATIVE DNA HELICASE"/>
    <property type="match status" value="1"/>
</dbReference>
<dbReference type="InterPro" id="IPR007692">
    <property type="entry name" value="DNA_helicase_DnaB"/>
</dbReference>
<proteinExistence type="inferred from homology"/>
<dbReference type="SUPFAM" id="SSF55608">
    <property type="entry name" value="Homing endonucleases"/>
    <property type="match status" value="2"/>
</dbReference>
<evidence type="ECO:0000256" key="8">
    <source>
        <dbReference type="ARBA" id="ARBA00022840"/>
    </source>
</evidence>
<dbReference type="GO" id="GO:0003677">
    <property type="term" value="F:DNA binding"/>
    <property type="evidence" value="ECO:0007669"/>
    <property type="project" value="UniProtKB-KW"/>
</dbReference>
<evidence type="ECO:0000256" key="13">
    <source>
        <dbReference type="ARBA" id="ARBA00045002"/>
    </source>
</evidence>
<accession>A0A1W1B9H7</accession>
<keyword evidence="4" id="KW-0677">Repeat</keyword>
<dbReference type="GO" id="GO:0004519">
    <property type="term" value="F:endonuclease activity"/>
    <property type="evidence" value="ECO:0007669"/>
    <property type="project" value="InterPro"/>
</dbReference>
<dbReference type="GO" id="GO:0030908">
    <property type="term" value="P:protein splicing"/>
    <property type="evidence" value="ECO:0007669"/>
    <property type="project" value="InterPro"/>
</dbReference>
<keyword evidence="2" id="KW-0639">Primosome</keyword>
<dbReference type="CDD" id="cd00984">
    <property type="entry name" value="DnaB_C"/>
    <property type="match status" value="1"/>
</dbReference>
<evidence type="ECO:0000256" key="5">
    <source>
        <dbReference type="ARBA" id="ARBA00022741"/>
    </source>
</evidence>
<dbReference type="Pfam" id="PF00772">
    <property type="entry name" value="DnaB"/>
    <property type="match status" value="1"/>
</dbReference>
<dbReference type="GO" id="GO:0005829">
    <property type="term" value="C:cytosol"/>
    <property type="evidence" value="ECO:0007669"/>
    <property type="project" value="TreeGrafter"/>
</dbReference>
<evidence type="ECO:0000256" key="6">
    <source>
        <dbReference type="ARBA" id="ARBA00022801"/>
    </source>
</evidence>
<dbReference type="InterPro" id="IPR027434">
    <property type="entry name" value="Homing_endonucl"/>
</dbReference>
<dbReference type="InterPro" id="IPR036844">
    <property type="entry name" value="Hint_dom_sf"/>
</dbReference>
<dbReference type="Gene3D" id="2.170.16.10">
    <property type="entry name" value="Hedgehog/Intein (Hint) domain"/>
    <property type="match status" value="1"/>
</dbReference>
<dbReference type="Gene3D" id="3.40.50.300">
    <property type="entry name" value="P-loop containing nucleotide triphosphate hydrolases"/>
    <property type="match status" value="2"/>
</dbReference>
<evidence type="ECO:0000256" key="9">
    <source>
        <dbReference type="ARBA" id="ARBA00023125"/>
    </source>
</evidence>
<dbReference type="GO" id="GO:0005524">
    <property type="term" value="F:ATP binding"/>
    <property type="evidence" value="ECO:0007669"/>
    <property type="project" value="UniProtKB-KW"/>
</dbReference>
<dbReference type="PANTHER" id="PTHR30153">
    <property type="entry name" value="REPLICATIVE DNA HELICASE DNAB"/>
    <property type="match status" value="1"/>
</dbReference>
<keyword evidence="7 18" id="KW-0347">Helicase</keyword>
<name>A0A1W1B9H7_9ZZZZ</name>
<dbReference type="SUPFAM" id="SSF51294">
    <property type="entry name" value="Hedgehog/intein (Hint) domain"/>
    <property type="match status" value="1"/>
</dbReference>
<dbReference type="NCBIfam" id="TIGR00665">
    <property type="entry name" value="DnaB"/>
    <property type="match status" value="1"/>
</dbReference>
<evidence type="ECO:0000256" key="3">
    <source>
        <dbReference type="ARBA" id="ARBA00022705"/>
    </source>
</evidence>
<dbReference type="InterPro" id="IPR007868">
    <property type="entry name" value="Hom_end_hint"/>
</dbReference>
<dbReference type="EMBL" id="FPHB01000010">
    <property type="protein sequence ID" value="SFV50219.1"/>
    <property type="molecule type" value="Genomic_DNA"/>
</dbReference>
<dbReference type="InterPro" id="IPR016136">
    <property type="entry name" value="DNA_helicase_N/primase_C"/>
</dbReference>
<dbReference type="GO" id="GO:0043139">
    <property type="term" value="F:5'-3' DNA helicase activity"/>
    <property type="evidence" value="ECO:0007669"/>
    <property type="project" value="UniProtKB-EC"/>
</dbReference>
<reference evidence="18" key="1">
    <citation type="submission" date="2016-10" db="EMBL/GenBank/DDBJ databases">
        <authorList>
            <person name="de Groot N.N."/>
        </authorList>
    </citation>
    <scope>NUCLEOTIDE SEQUENCE</scope>
</reference>
<dbReference type="Pfam" id="PF05203">
    <property type="entry name" value="Hom_end_hint"/>
    <property type="match status" value="1"/>
</dbReference>
<protein>
    <recommendedName>
        <fullName evidence="12">DNA 5'-3' helicase</fullName>
        <ecNumber evidence="12">5.6.2.3</ecNumber>
    </recommendedName>
    <alternativeName>
        <fullName evidence="13">DNA 5'-3' helicase DnaB</fullName>
    </alternativeName>
</protein>
<dbReference type="Gene3D" id="1.10.860.10">
    <property type="entry name" value="DNAb Helicase, Chain A"/>
    <property type="match status" value="1"/>
</dbReference>
<dbReference type="GO" id="GO:1990077">
    <property type="term" value="C:primosome complex"/>
    <property type="evidence" value="ECO:0007669"/>
    <property type="project" value="UniProtKB-KW"/>
</dbReference>
<evidence type="ECO:0000256" key="12">
    <source>
        <dbReference type="ARBA" id="ARBA00044969"/>
    </source>
</evidence>
<evidence type="ECO:0000256" key="4">
    <source>
        <dbReference type="ARBA" id="ARBA00022737"/>
    </source>
</evidence>
<dbReference type="Pfam" id="PF03796">
    <property type="entry name" value="DnaB_C"/>
    <property type="match status" value="1"/>
</dbReference>
<keyword evidence="10" id="KW-0413">Isomerase</keyword>
<evidence type="ECO:0000256" key="2">
    <source>
        <dbReference type="ARBA" id="ARBA00022515"/>
    </source>
</evidence>